<dbReference type="Pfam" id="PF17789">
    <property type="entry name" value="MG4"/>
    <property type="match status" value="1"/>
</dbReference>
<dbReference type="InterPro" id="IPR050473">
    <property type="entry name" value="A2M/Complement_sys"/>
</dbReference>
<dbReference type="OrthoDB" id="6359008at2759"/>
<keyword evidence="3 7" id="KW-0732">Signal</keyword>
<dbReference type="FunFam" id="2.60.40.1940:FF:000001">
    <property type="entry name" value="Complement component C3"/>
    <property type="match status" value="1"/>
</dbReference>
<dbReference type="GO" id="GO:0006954">
    <property type="term" value="P:inflammatory response"/>
    <property type="evidence" value="ECO:0007669"/>
    <property type="project" value="UniProtKB-KW"/>
</dbReference>
<reference evidence="10" key="1">
    <citation type="submission" date="2025-08" db="UniProtKB">
        <authorList>
            <consortium name="Ensembl"/>
        </authorList>
    </citation>
    <scope>IDENTIFICATION</scope>
</reference>
<dbReference type="InterPro" id="IPR002890">
    <property type="entry name" value="MG2"/>
</dbReference>
<keyword evidence="4" id="KW-0882">Thioester bond</keyword>
<dbReference type="GO" id="GO:0005615">
    <property type="term" value="C:extracellular space"/>
    <property type="evidence" value="ECO:0007669"/>
    <property type="project" value="InterPro"/>
</dbReference>
<proteinExistence type="predicted"/>
<feature type="domain" description="Anaphylatoxin-like" evidence="8">
    <location>
        <begin position="683"/>
        <end position="718"/>
    </location>
</feature>
<keyword evidence="6" id="KW-0395">Inflammatory response</keyword>
<dbReference type="PANTHER" id="PTHR11412:SF81">
    <property type="entry name" value="COMPLEMENT C3"/>
    <property type="match status" value="1"/>
</dbReference>
<dbReference type="CDD" id="cd02896">
    <property type="entry name" value="complement_C3_C4_C5"/>
    <property type="match status" value="1"/>
</dbReference>
<dbReference type="FunFam" id="2.60.40.1930:FF:000008">
    <property type="entry name" value="Complement C3"/>
    <property type="match status" value="1"/>
</dbReference>
<feature type="signal peptide" evidence="7">
    <location>
        <begin position="1"/>
        <end position="22"/>
    </location>
</feature>
<evidence type="ECO:0000259" key="9">
    <source>
        <dbReference type="PROSITE" id="PS50189"/>
    </source>
</evidence>
<dbReference type="Pfam" id="PF00207">
    <property type="entry name" value="A2M"/>
    <property type="match status" value="1"/>
</dbReference>
<dbReference type="InterPro" id="IPR008993">
    <property type="entry name" value="TIMP-like_OB-fold"/>
</dbReference>
<dbReference type="SMART" id="SM01359">
    <property type="entry name" value="A2M_N_2"/>
    <property type="match status" value="1"/>
</dbReference>
<dbReference type="InterPro" id="IPR009048">
    <property type="entry name" value="A-macroglobulin_rcpt-bd"/>
</dbReference>
<dbReference type="SMART" id="SM00643">
    <property type="entry name" value="C345C"/>
    <property type="match status" value="1"/>
</dbReference>
<protein>
    <recommendedName>
        <fullName evidence="12">Complement C3</fullName>
    </recommendedName>
</protein>
<dbReference type="InterPro" id="IPR049466">
    <property type="entry name" value="C3_CUB1"/>
</dbReference>
<dbReference type="Gene3D" id="2.60.40.1940">
    <property type="match status" value="1"/>
</dbReference>
<evidence type="ECO:0008006" key="12">
    <source>
        <dbReference type="Google" id="ProtNLM"/>
    </source>
</evidence>
<keyword evidence="2" id="KW-0964">Secreted</keyword>
<dbReference type="Pfam" id="PF17791">
    <property type="entry name" value="MG3"/>
    <property type="match status" value="1"/>
</dbReference>
<dbReference type="Gene3D" id="6.20.50.160">
    <property type="match status" value="1"/>
</dbReference>
<evidence type="ECO:0000256" key="4">
    <source>
        <dbReference type="ARBA" id="ARBA00022966"/>
    </source>
</evidence>
<dbReference type="SMART" id="SM00104">
    <property type="entry name" value="ANATO"/>
    <property type="match status" value="1"/>
</dbReference>
<evidence type="ECO:0000313" key="11">
    <source>
        <dbReference type="Proteomes" id="UP000694559"/>
    </source>
</evidence>
<feature type="domain" description="NTR" evidence="9">
    <location>
        <begin position="1507"/>
        <end position="1635"/>
    </location>
</feature>
<dbReference type="Pfam" id="PF17790">
    <property type="entry name" value="MG1"/>
    <property type="match status" value="1"/>
</dbReference>
<dbReference type="SUPFAM" id="SSF48239">
    <property type="entry name" value="Terpenoid cyclases/Protein prenyltransferases"/>
    <property type="match status" value="1"/>
</dbReference>
<dbReference type="Proteomes" id="UP000694559">
    <property type="component" value="Unplaced"/>
</dbReference>
<dbReference type="Gene3D" id="2.60.40.1930">
    <property type="match status" value="3"/>
</dbReference>
<dbReference type="Pfam" id="PF07677">
    <property type="entry name" value="A2M_recep"/>
    <property type="match status" value="1"/>
</dbReference>
<keyword evidence="11" id="KW-1185">Reference proteome</keyword>
<accession>A0A8C6XEK1</accession>
<dbReference type="Gene3D" id="2.20.130.20">
    <property type="match status" value="1"/>
</dbReference>
<dbReference type="Pfam" id="PF21406">
    <property type="entry name" value="C3_CUB1"/>
    <property type="match status" value="1"/>
</dbReference>
<dbReference type="SUPFAM" id="SSF50242">
    <property type="entry name" value="TIMP-like"/>
    <property type="match status" value="1"/>
</dbReference>
<dbReference type="CDD" id="cd03583">
    <property type="entry name" value="NTR_complement_C3"/>
    <property type="match status" value="1"/>
</dbReference>
<dbReference type="Ensembl" id="ENSNNAT00000013668.1">
    <property type="protein sequence ID" value="ENSNNAP00000013063.1"/>
    <property type="gene ID" value="ENSNNAG00000008657.1"/>
</dbReference>
<evidence type="ECO:0000256" key="2">
    <source>
        <dbReference type="ARBA" id="ARBA00022525"/>
    </source>
</evidence>
<dbReference type="Pfam" id="PF07678">
    <property type="entry name" value="TED_complement"/>
    <property type="match status" value="1"/>
</dbReference>
<dbReference type="Pfam" id="PF07703">
    <property type="entry name" value="A2M_BRD"/>
    <property type="match status" value="1"/>
</dbReference>
<dbReference type="InterPro" id="IPR019742">
    <property type="entry name" value="MacrogloblnA2_CS"/>
</dbReference>
<evidence type="ECO:0000256" key="3">
    <source>
        <dbReference type="ARBA" id="ARBA00022729"/>
    </source>
</evidence>
<keyword evidence="5" id="KW-1015">Disulfide bond</keyword>
<dbReference type="SMART" id="SM01361">
    <property type="entry name" value="A2M_recep"/>
    <property type="match status" value="1"/>
</dbReference>
<dbReference type="PANTHER" id="PTHR11412">
    <property type="entry name" value="MACROGLOBULIN / COMPLEMENT"/>
    <property type="match status" value="1"/>
</dbReference>
<dbReference type="InterPro" id="IPR048848">
    <property type="entry name" value="C3_CUB2"/>
</dbReference>
<dbReference type="Gene3D" id="2.60.40.10">
    <property type="entry name" value="Immunoglobulins"/>
    <property type="match status" value="2"/>
</dbReference>
<dbReference type="Gene3D" id="2.60.40.690">
    <property type="entry name" value="Alpha-macroglobulin, receptor-binding domain"/>
    <property type="match status" value="1"/>
</dbReference>
<dbReference type="FunFam" id="2.20.130.20:FF:000001">
    <property type="entry name" value="Complement C3"/>
    <property type="match status" value="1"/>
</dbReference>
<sequence>MEGMALCLVAALLIGFPGSSHGTLYTLITPGVLRTDMEEQILVEAHGDSTPKQLDIFVHDFPQKQKILYQTRVDMNPEGGMLVTPTIKIPAKEMNNDSRQNQYVVVQVTGPQVRLEKVVLLSYQSGFLFIQTDKGIYTPGSPVHYRVFSVDHNMHRMDKTVIVEFQTPEGIVVSSKPVKPSRLTQPYNLPELVSSGTWKVVAKYEDSPEEIYTTYFDVMEYVLPSFEVHLQLSEKFLYIDGNTDFHVSITARYLHGKKVEGVAFVLFGVKIDGDKKSIPDSLTRILIIDGDGEATLERDTLRSQFQNLSELVGHTLYVSVTVITESGGDMVMTEQSGIHIVTSPYQIHFTKTPKYFKPGMPYELTVYVTKPDGSPAAHVPVVSEAIHSEGTTLSDGTAKLFLNTPQNAQSLPITVRTNHGDLPRERQAIKSMTATAYQTQGGSGNYLHVAITSTEIKPGDNLPVNFNVRGNANSLNQIKYFTYLILNKGKIFKVGRQHRGDGENLVTMNLHITPDLIPSFRFVAYYQVGNNEIVADSVWVDVKDTCMGTLVVKGATSRDNRIQMPGAAMKIKLEGDPGAWIGLVAVDKAEYVLNDKYKISQAKIWDTIEKSDFGCTAGSGQNNLGVFEDAGLALTTSTNLNTKQRSAAKCPQPANRRRRSSVLLLDSNASKAAQFQDQDLRKCCEDGMHENPMGHTCEKREKYIQEGDACKAAFLECCHYIKGIQDDNKRESELFLARSDFEDDLFGEGNITSRSDFPESWLWLMEQLSEHPNSKGISSKTVPFYLRDSITTWELLAVGLSPTKGICVAEPYEITVMKDFFIDLRLPYSVVKNEQVKIRAVLYNYADKDIYVRVELLYSPAFCSASTESQRYREQLPIKALSSRAVSFVIVPLQQGLHDVEVTASVQGELMSDGVKKKLKVVPEGEWKSIVTIIELDPHTKGIGGTQVELVKANKLNDRVPDTEIETKITIQGDPVAQTIENSIDGSKLNHLIITPFGCGEQNMIRMTAPVIATYYLDTTQQWETLGINRRTEAVNQIMTGYAQQLVYKKADHSYAAFTNNASSSWLTAYVVKIFALAAKIVKDINHEIVCGGMRWLILNRQQTDGVFRENAPVLSGTMQGGIQGAEPEASLTAFILVALLESRSICNAYINILDSSISKATDYLLKKYEKLQRPYTTALTAYALAAADRLNDDRVLMAASTGRNRWEEPNAHTHNIEGTSYALLALLKMKKFVEAGPVVQWLIDQQYYGGTYGQTQATVMMFQALAEYEIQMPTHKDLNLDITIELPDREVPIRYRINYENVMLTLVAFQTKLNEDFTVSASGDGKATMTILTVYNAQLREDANVCNKFHLDVSVENVQLNLKEAKGAKGALKLKICTRYLGKVDSTMTIIDVSMLTGFVPDTEDLTRLSKGVDRYISMFEINNNMAQKGTVIIYLDKVSHSEDECLHFKILKHFEVGFIQPGSVKVYSYYNLDEKCTKIYHPDKATGLLNKICVGNVCRCAEETCSLLNQQKNVTRQLRIQKAFDPNVDYVYKTKLLRIEEKDGNDIYVMDVLEVLIQGTDQNQQVKVRQYVSQRKCQEALNLMVNNDYLIWGPSSDLWPMKDKISYLITKNTWIERWPHEDECQEEEFQKLCDDFALFSYNGFAALLKSSE</sequence>
<dbReference type="CDD" id="cd00017">
    <property type="entry name" value="ANATO"/>
    <property type="match status" value="1"/>
</dbReference>
<dbReference type="PRINTS" id="PR00004">
    <property type="entry name" value="ANAPHYLATOXN"/>
</dbReference>
<dbReference type="InterPro" id="IPR018933">
    <property type="entry name" value="Netrin_module_non-TIMP"/>
</dbReference>
<dbReference type="FunFam" id="2.40.50.120:FF:000013">
    <property type="entry name" value="Complement C3"/>
    <property type="match status" value="1"/>
</dbReference>
<dbReference type="PROSITE" id="PS01178">
    <property type="entry name" value="ANAPHYLATOXIN_2"/>
    <property type="match status" value="1"/>
</dbReference>
<dbReference type="Gene3D" id="1.50.10.20">
    <property type="match status" value="1"/>
</dbReference>
<dbReference type="GO" id="GO:0004866">
    <property type="term" value="F:endopeptidase inhibitor activity"/>
    <property type="evidence" value="ECO:0007669"/>
    <property type="project" value="InterPro"/>
</dbReference>
<dbReference type="InterPro" id="IPR011625">
    <property type="entry name" value="A2M_N_BRD"/>
</dbReference>
<dbReference type="InterPro" id="IPR041555">
    <property type="entry name" value="MG3"/>
</dbReference>
<evidence type="ECO:0000256" key="5">
    <source>
        <dbReference type="ARBA" id="ARBA00023157"/>
    </source>
</evidence>
<dbReference type="InterPro" id="IPR040839">
    <property type="entry name" value="MG4"/>
</dbReference>
<dbReference type="GeneTree" id="ENSGT00940000154063"/>
<evidence type="ECO:0000256" key="1">
    <source>
        <dbReference type="ARBA" id="ARBA00004613"/>
    </source>
</evidence>
<reference evidence="10" key="2">
    <citation type="submission" date="2025-09" db="UniProtKB">
        <authorList>
            <consortium name="Ensembl"/>
        </authorList>
    </citation>
    <scope>IDENTIFICATION</scope>
</reference>
<dbReference type="InterPro" id="IPR013783">
    <property type="entry name" value="Ig-like_fold"/>
</dbReference>
<dbReference type="PROSITE" id="PS50189">
    <property type="entry name" value="NTR"/>
    <property type="match status" value="1"/>
</dbReference>
<dbReference type="InterPro" id="IPR047565">
    <property type="entry name" value="Alpha-macroglob_thiol-ester_cl"/>
</dbReference>
<dbReference type="Gene3D" id="2.40.50.120">
    <property type="match status" value="1"/>
</dbReference>
<evidence type="ECO:0000259" key="8">
    <source>
        <dbReference type="PROSITE" id="PS01178"/>
    </source>
</evidence>
<dbReference type="Pfam" id="PF21308">
    <property type="entry name" value="C3_CUB2"/>
    <property type="match status" value="1"/>
</dbReference>
<evidence type="ECO:0000256" key="6">
    <source>
        <dbReference type="ARBA" id="ARBA00023198"/>
    </source>
</evidence>
<dbReference type="InterPro" id="IPR000020">
    <property type="entry name" value="Anaphylatoxin/fibulin"/>
</dbReference>
<dbReference type="InterPro" id="IPR008930">
    <property type="entry name" value="Terpenoid_cyclase/PrenylTrfase"/>
</dbReference>
<dbReference type="PROSITE" id="PS00477">
    <property type="entry name" value="ALPHA_2_MACROGLOBULIN"/>
    <property type="match status" value="1"/>
</dbReference>
<dbReference type="InterPro" id="IPR035815">
    <property type="entry name" value="NTR_complement_C3"/>
</dbReference>
<dbReference type="Pfam" id="PF01759">
    <property type="entry name" value="NTR"/>
    <property type="match status" value="1"/>
</dbReference>
<dbReference type="InterPro" id="IPR001599">
    <property type="entry name" value="Macroglobln_a2"/>
</dbReference>
<dbReference type="SUPFAM" id="SSF49410">
    <property type="entry name" value="Alpha-macroglobulin receptor domain"/>
    <property type="match status" value="1"/>
</dbReference>
<dbReference type="InterPro" id="IPR041425">
    <property type="entry name" value="C3/4/5_MG1"/>
</dbReference>
<dbReference type="Pfam" id="PF01835">
    <property type="entry name" value="MG2"/>
    <property type="match status" value="1"/>
</dbReference>
<feature type="chain" id="PRO_5034475604" description="Complement C3" evidence="7">
    <location>
        <begin position="23"/>
        <end position="1654"/>
    </location>
</feature>
<dbReference type="SMART" id="SM01360">
    <property type="entry name" value="A2M"/>
    <property type="match status" value="1"/>
</dbReference>
<dbReference type="Pfam" id="PF01821">
    <property type="entry name" value="ANATO"/>
    <property type="match status" value="1"/>
</dbReference>
<organism evidence="10 11">
    <name type="scientific">Naja naja</name>
    <name type="common">Indian cobra</name>
    <dbReference type="NCBI Taxonomy" id="35670"/>
    <lineage>
        <taxon>Eukaryota</taxon>
        <taxon>Metazoa</taxon>
        <taxon>Chordata</taxon>
        <taxon>Craniata</taxon>
        <taxon>Vertebrata</taxon>
        <taxon>Euteleostomi</taxon>
        <taxon>Lepidosauria</taxon>
        <taxon>Squamata</taxon>
        <taxon>Bifurcata</taxon>
        <taxon>Unidentata</taxon>
        <taxon>Episquamata</taxon>
        <taxon>Toxicofera</taxon>
        <taxon>Serpentes</taxon>
        <taxon>Colubroidea</taxon>
        <taxon>Elapidae</taxon>
        <taxon>Elapinae</taxon>
        <taxon>Naja</taxon>
    </lineage>
</organism>
<dbReference type="SMART" id="SM01419">
    <property type="entry name" value="Thiol-ester_cl"/>
    <property type="match status" value="1"/>
</dbReference>
<dbReference type="InterPro" id="IPR001840">
    <property type="entry name" value="Anaphylatoxn_comp_syst_dom"/>
</dbReference>
<dbReference type="InterPro" id="IPR001134">
    <property type="entry name" value="Netrin_domain"/>
</dbReference>
<dbReference type="FunFam" id="2.60.40.10:FF:001013">
    <property type="entry name" value="Complement C3"/>
    <property type="match status" value="1"/>
</dbReference>
<comment type="subcellular location">
    <subcellularLocation>
        <location evidence="1">Secreted</location>
    </subcellularLocation>
</comment>
<dbReference type="FunFam" id="2.60.40.10:FF:000155">
    <property type="entry name" value="complement C3 isoform X1"/>
    <property type="match status" value="1"/>
</dbReference>
<dbReference type="SUPFAM" id="SSF47686">
    <property type="entry name" value="Anaphylotoxins (complement system)"/>
    <property type="match status" value="1"/>
</dbReference>
<dbReference type="Gene3D" id="1.20.91.20">
    <property type="entry name" value="Anaphylotoxins (complement system)"/>
    <property type="match status" value="1"/>
</dbReference>
<evidence type="ECO:0000256" key="7">
    <source>
        <dbReference type="SAM" id="SignalP"/>
    </source>
</evidence>
<dbReference type="OMA" id="MENRCTK"/>
<dbReference type="InterPro" id="IPR011626">
    <property type="entry name" value="Alpha-macroglobulin_TED"/>
</dbReference>
<dbReference type="GO" id="GO:0006956">
    <property type="term" value="P:complement activation"/>
    <property type="evidence" value="ECO:0007669"/>
    <property type="project" value="InterPro"/>
</dbReference>
<dbReference type="PROSITE" id="PS01177">
    <property type="entry name" value="ANAPHYLATOXIN_1"/>
    <property type="match status" value="1"/>
</dbReference>
<dbReference type="InterPro" id="IPR036595">
    <property type="entry name" value="A-macroglobulin_rcpt-bd_sf"/>
</dbReference>
<dbReference type="Gene3D" id="2.60.120.1540">
    <property type="match status" value="1"/>
</dbReference>
<name>A0A8C6XEK1_NAJNA</name>
<evidence type="ECO:0000313" key="10">
    <source>
        <dbReference type="Ensembl" id="ENSNNAP00000013063.1"/>
    </source>
</evidence>
<dbReference type="InterPro" id="IPR018081">
    <property type="entry name" value="Anaphylatoxin_comp_syst"/>
</dbReference>